<dbReference type="PIRSF" id="PIRSF017222">
    <property type="entry name" value="eIF2A"/>
    <property type="match status" value="1"/>
</dbReference>
<organism evidence="8 9">
    <name type="scientific">[Candida] subhashii</name>
    <dbReference type="NCBI Taxonomy" id="561895"/>
    <lineage>
        <taxon>Eukaryota</taxon>
        <taxon>Fungi</taxon>
        <taxon>Dikarya</taxon>
        <taxon>Ascomycota</taxon>
        <taxon>Saccharomycotina</taxon>
        <taxon>Pichiomycetes</taxon>
        <taxon>Debaryomycetaceae</taxon>
        <taxon>Spathaspora</taxon>
    </lineage>
</organism>
<keyword evidence="9" id="KW-1185">Reference proteome</keyword>
<feature type="domain" description="Translation initiation factor beta propellor-like" evidence="7">
    <location>
        <begin position="221"/>
        <end position="414"/>
    </location>
</feature>
<comment type="similarity">
    <text evidence="5">Belongs to the WD repeat EIF2A family.</text>
</comment>
<reference evidence="8 9" key="1">
    <citation type="journal article" date="2021" name="DNA Res.">
        <title>Genome analysis of Candida subhashii reveals its hybrid nature and dual mitochondrial genome conformations.</title>
        <authorList>
            <person name="Mixao V."/>
            <person name="Hegedusova E."/>
            <person name="Saus E."/>
            <person name="Pryszcz L.P."/>
            <person name="Cillingova A."/>
            <person name="Nosek J."/>
            <person name="Gabaldon T."/>
        </authorList>
    </citation>
    <scope>NUCLEOTIDE SEQUENCE [LARGE SCALE GENOMIC DNA]</scope>
    <source>
        <strain evidence="8 9">CBS 10753</strain>
    </source>
</reference>
<dbReference type="GeneID" id="73471167"/>
<dbReference type="GO" id="GO:0043022">
    <property type="term" value="F:ribosome binding"/>
    <property type="evidence" value="ECO:0007669"/>
    <property type="project" value="TreeGrafter"/>
</dbReference>
<evidence type="ECO:0000256" key="4">
    <source>
        <dbReference type="ARBA" id="ARBA00022917"/>
    </source>
</evidence>
<keyword evidence="3" id="KW-0677">Repeat</keyword>
<evidence type="ECO:0000256" key="3">
    <source>
        <dbReference type="ARBA" id="ARBA00022737"/>
    </source>
</evidence>
<protein>
    <recommendedName>
        <fullName evidence="5">Eukaryotic translation initiation factor 2A</fullName>
        <shortName evidence="5">eIF-2A</shortName>
    </recommendedName>
</protein>
<dbReference type="InterPro" id="IPR013979">
    <property type="entry name" value="TIF_beta_prop-like"/>
</dbReference>
<proteinExistence type="inferred from homology"/>
<evidence type="ECO:0000256" key="6">
    <source>
        <dbReference type="SAM" id="MobiDB-lite"/>
    </source>
</evidence>
<dbReference type="PANTHER" id="PTHR13227:SF0">
    <property type="entry name" value="EUKARYOTIC TRANSLATION INITIATION FACTOR 2A"/>
    <property type="match status" value="1"/>
</dbReference>
<dbReference type="GO" id="GO:0022627">
    <property type="term" value="C:cytosolic small ribosomal subunit"/>
    <property type="evidence" value="ECO:0007669"/>
    <property type="project" value="TreeGrafter"/>
</dbReference>
<evidence type="ECO:0000256" key="2">
    <source>
        <dbReference type="ARBA" id="ARBA00022574"/>
    </source>
</evidence>
<dbReference type="EMBL" id="JAGSYN010000184">
    <property type="protein sequence ID" value="KAG7662105.1"/>
    <property type="molecule type" value="Genomic_DNA"/>
</dbReference>
<sequence length="638" mass="70843">MSKSTEIFCRIPRSVDLIHDFEDITPAPKANAECRVAKYSSNGKYFAYTQPNEVVILDTTTKAKLYHRIEMNEVFDILFSPNGTYLCLWCKPIQINKENGTWNNNLKIFNLNTKSIIVEWSQRHQAGWKPQFTSDEKIFCKGFNQKEIHFFEIDSNSDATININQPNYKYKVADPKAPFNCFEISPGKNPSIAVFIPEKSGKPANVSIYNIPNFSQPTCSKNFFKAERCQLNWNCLGTALLALASTDHDTSNQSYYGETNLYLLGIAGSYDSRIDLKREGPIHDITWSPTAREFAVSYGYMPSETTFFDARGNAIHSLPTAPRNTILYSPHAKFVLVAGFGNLQGTVDVYDRQNKFSKVVTFEASNTSVCEWSPCGRFILTATTSPRLRVDNGLKVWHASGKLIYMKEYQELYSIGWKPQELSTFPHLKTLEPAPEAHESAKEYLAKHAAKTNAAVKKPAGAYRPPHARGSSMTPTSSLHELENNRRSTGITPPPGLTRNGVNPVSGRPRTVVGAAPAVEKESKAAAKNRRKREAKKQQGEKGATPEVAEPSPAASPSPAPVAAAAAAVAPAQASGYVIGNVASLEEKKIRSLLKKLRAIEQLKMKQASGETLEDTQVIKISKEDEIRQELTILGWQE</sequence>
<dbReference type="GO" id="GO:0003729">
    <property type="term" value="F:mRNA binding"/>
    <property type="evidence" value="ECO:0007669"/>
    <property type="project" value="TreeGrafter"/>
</dbReference>
<evidence type="ECO:0000313" key="9">
    <source>
        <dbReference type="Proteomes" id="UP000694255"/>
    </source>
</evidence>
<name>A0A8J5UV76_9ASCO</name>
<evidence type="ECO:0000313" key="8">
    <source>
        <dbReference type="EMBL" id="KAG7662105.1"/>
    </source>
</evidence>
<accession>A0A8J5UV76</accession>
<feature type="region of interest" description="Disordered" evidence="6">
    <location>
        <begin position="451"/>
        <end position="559"/>
    </location>
</feature>
<evidence type="ECO:0000256" key="5">
    <source>
        <dbReference type="PIRNR" id="PIRNR017222"/>
    </source>
</evidence>
<dbReference type="OrthoDB" id="2194683at2759"/>
<dbReference type="Pfam" id="PF08662">
    <property type="entry name" value="eIF2A"/>
    <property type="match status" value="1"/>
</dbReference>
<keyword evidence="4 5" id="KW-0648">Protein biosynthesis</keyword>
<evidence type="ECO:0000259" key="7">
    <source>
        <dbReference type="Pfam" id="PF08662"/>
    </source>
</evidence>
<keyword evidence="2" id="KW-0853">WD repeat</keyword>
<keyword evidence="5" id="KW-0810">Translation regulation</keyword>
<dbReference type="GO" id="GO:0003743">
    <property type="term" value="F:translation initiation factor activity"/>
    <property type="evidence" value="ECO:0007669"/>
    <property type="project" value="UniProtKB-KW"/>
</dbReference>
<dbReference type="PANTHER" id="PTHR13227">
    <property type="entry name" value="EUKARYOTIC TRANSLATION INITIATION FACTOR 2A"/>
    <property type="match status" value="1"/>
</dbReference>
<dbReference type="RefSeq" id="XP_049262338.1">
    <property type="nucleotide sequence ID" value="XM_049408318.1"/>
</dbReference>
<evidence type="ECO:0000256" key="1">
    <source>
        <dbReference type="ARBA" id="ARBA00022540"/>
    </source>
</evidence>
<comment type="function">
    <text evidence="5">Functions in the early steps of protein synthesis of a small number of specific mRNAs. Acts by directing the binding of methionyl-tRNAi to 40S ribosomal subunits. In contrast to the eIF-2 complex, it binds methionyl-tRNAi to 40S subunits in a codon-dependent manner, whereas the eIF-2 complex binds methionyl-tRNAi to 40S subunits in a GTP-dependent manner.</text>
</comment>
<dbReference type="Proteomes" id="UP000694255">
    <property type="component" value="Unassembled WGS sequence"/>
</dbReference>
<dbReference type="GO" id="GO:0000049">
    <property type="term" value="F:tRNA binding"/>
    <property type="evidence" value="ECO:0007669"/>
    <property type="project" value="TreeGrafter"/>
</dbReference>
<dbReference type="AlphaFoldDB" id="A0A8J5UV76"/>
<comment type="caution">
    <text evidence="8">The sequence shown here is derived from an EMBL/GenBank/DDBJ whole genome shotgun (WGS) entry which is preliminary data.</text>
</comment>
<dbReference type="FunFam" id="2.130.10.10:FF:000596">
    <property type="entry name" value="Eukaryotic translation initiation factor 2A"/>
    <property type="match status" value="1"/>
</dbReference>
<keyword evidence="1 5" id="KW-0396">Initiation factor</keyword>
<dbReference type="InterPro" id="IPR011387">
    <property type="entry name" value="TIF2A"/>
</dbReference>
<gene>
    <name evidence="8" type="ORF">J8A68_004367</name>
</gene>